<evidence type="ECO:0000313" key="2">
    <source>
        <dbReference type="EMBL" id="USG62777.1"/>
    </source>
</evidence>
<dbReference type="EMBL" id="CP098747">
    <property type="protein sequence ID" value="USG62777.1"/>
    <property type="molecule type" value="Genomic_DNA"/>
</dbReference>
<protein>
    <submittedName>
        <fullName evidence="2">Uncharacterized protein</fullName>
    </submittedName>
</protein>
<organism evidence="2 3">
    <name type="scientific">Sneathiella marina</name>
    <dbReference type="NCBI Taxonomy" id="2950108"/>
    <lineage>
        <taxon>Bacteria</taxon>
        <taxon>Pseudomonadati</taxon>
        <taxon>Pseudomonadota</taxon>
        <taxon>Alphaproteobacteria</taxon>
        <taxon>Sneathiellales</taxon>
        <taxon>Sneathiellaceae</taxon>
        <taxon>Sneathiella</taxon>
    </lineage>
</organism>
<dbReference type="Proteomes" id="UP001056291">
    <property type="component" value="Chromosome"/>
</dbReference>
<sequence>MFSPTKIIFIVVAIALVYFGHKFYRSTIAPNLQKNKKNAEFKGRSSDKMLDLEECPDCGSFVADLSEHRCKSGK</sequence>
<evidence type="ECO:0000256" key="1">
    <source>
        <dbReference type="SAM" id="Phobius"/>
    </source>
</evidence>
<accession>A0ABY4WA43</accession>
<keyword evidence="1" id="KW-0472">Membrane</keyword>
<name>A0ABY4WA43_9PROT</name>
<keyword evidence="1" id="KW-0812">Transmembrane</keyword>
<gene>
    <name evidence="2" type="ORF">NBZ79_07285</name>
</gene>
<dbReference type="RefSeq" id="WP_251936900.1">
    <property type="nucleotide sequence ID" value="NZ_CP098747.1"/>
</dbReference>
<keyword evidence="1" id="KW-1133">Transmembrane helix</keyword>
<reference evidence="2" key="1">
    <citation type="submission" date="2022-06" db="EMBL/GenBank/DDBJ databases">
        <title>Sneathiella actinostolidae sp. nov., isolated from a sea anemonein the Western Pacific Ocean.</title>
        <authorList>
            <person name="Wei M.J."/>
        </authorList>
    </citation>
    <scope>NUCLEOTIDE SEQUENCE</scope>
    <source>
        <strain evidence="2">PHK-P5</strain>
    </source>
</reference>
<keyword evidence="3" id="KW-1185">Reference proteome</keyword>
<evidence type="ECO:0000313" key="3">
    <source>
        <dbReference type="Proteomes" id="UP001056291"/>
    </source>
</evidence>
<feature type="transmembrane region" description="Helical" evidence="1">
    <location>
        <begin position="6"/>
        <end position="24"/>
    </location>
</feature>
<proteinExistence type="predicted"/>